<dbReference type="PANTHER" id="PTHR30244">
    <property type="entry name" value="TRANSAMINASE"/>
    <property type="match status" value="1"/>
</dbReference>
<sequence>MKNRNYRIDSEHTHSEPVPFIDLVSQYQTIRSEIKQAVDNVFENQSFILGDEVTLLEKEIASYCDSREAIGCASGTDALILSLMAANIGPGDEVITSPFTFFATASSIARVGAKPVFVDVDPVSFNMVPELVEEAMTERTKAIMPVHIFGQCAEMEPIWRIAVRSGIPVIEDACQAIGSSYRGRRAGVLGTMGCFSFFPTKNLGGAGDGGLITTDDAELATKLRRLRVHGDAGGYKHLELGLNSRLDALQAAVLRVKLRHLDDWTAGRQANAKRYSELFRHYELLDAFDTPDILPERRHVFNQYVIRVKGGQRDAMLQSLRSQKIGAAIYYPVPLHLQDCFAHLGYKQGDFPESERAAAEVIALPIFSELLPEQQETVVRGIATALGRFKQVPGTIQTPNFANQQQRRAA</sequence>
<evidence type="ECO:0000256" key="1">
    <source>
        <dbReference type="ARBA" id="ARBA00022898"/>
    </source>
</evidence>
<gene>
    <name evidence="3" type="ORF">MNBD_PLANCTO02-1554</name>
</gene>
<reference evidence="3" key="1">
    <citation type="submission" date="2018-06" db="EMBL/GenBank/DDBJ databases">
        <authorList>
            <person name="Zhirakovskaya E."/>
        </authorList>
    </citation>
    <scope>NUCLEOTIDE SEQUENCE</scope>
</reference>
<comment type="similarity">
    <text evidence="2">Belongs to the DegT/DnrJ/EryC1 family.</text>
</comment>
<evidence type="ECO:0000256" key="2">
    <source>
        <dbReference type="ARBA" id="ARBA00037999"/>
    </source>
</evidence>
<dbReference type="FunFam" id="3.40.640.10:FF:000089">
    <property type="entry name" value="Aminotransferase, DegT/DnrJ/EryC1/StrS family"/>
    <property type="match status" value="1"/>
</dbReference>
<dbReference type="EMBL" id="UOGL01000587">
    <property type="protein sequence ID" value="VAX41793.1"/>
    <property type="molecule type" value="Genomic_DNA"/>
</dbReference>
<organism evidence="3">
    <name type="scientific">hydrothermal vent metagenome</name>
    <dbReference type="NCBI Taxonomy" id="652676"/>
    <lineage>
        <taxon>unclassified sequences</taxon>
        <taxon>metagenomes</taxon>
        <taxon>ecological metagenomes</taxon>
    </lineage>
</organism>
<keyword evidence="1" id="KW-0663">Pyridoxal phosphate</keyword>
<dbReference type="GO" id="GO:0000271">
    <property type="term" value="P:polysaccharide biosynthetic process"/>
    <property type="evidence" value="ECO:0007669"/>
    <property type="project" value="TreeGrafter"/>
</dbReference>
<dbReference type="InterPro" id="IPR015424">
    <property type="entry name" value="PyrdxlP-dep_Trfase"/>
</dbReference>
<keyword evidence="3" id="KW-0032">Aminotransferase</keyword>
<dbReference type="InterPro" id="IPR015421">
    <property type="entry name" value="PyrdxlP-dep_Trfase_major"/>
</dbReference>
<dbReference type="PIRSF" id="PIRSF000390">
    <property type="entry name" value="PLP_StrS"/>
    <property type="match status" value="1"/>
</dbReference>
<dbReference type="Pfam" id="PF01041">
    <property type="entry name" value="DegT_DnrJ_EryC1"/>
    <property type="match status" value="1"/>
</dbReference>
<protein>
    <submittedName>
        <fullName evidence="3">Aminotransferase, DegT/DnrJ/EryC1/StrS family</fullName>
    </submittedName>
</protein>
<evidence type="ECO:0000313" key="3">
    <source>
        <dbReference type="EMBL" id="VAX41793.1"/>
    </source>
</evidence>
<dbReference type="AlphaFoldDB" id="A0A3B1DXG5"/>
<dbReference type="SUPFAM" id="SSF53383">
    <property type="entry name" value="PLP-dependent transferases"/>
    <property type="match status" value="1"/>
</dbReference>
<dbReference type="Gene3D" id="3.40.640.10">
    <property type="entry name" value="Type I PLP-dependent aspartate aminotransferase-like (Major domain)"/>
    <property type="match status" value="1"/>
</dbReference>
<accession>A0A3B1DXG5</accession>
<name>A0A3B1DXG5_9ZZZZ</name>
<proteinExistence type="inferred from homology"/>
<dbReference type="Gene3D" id="3.90.1150.10">
    <property type="entry name" value="Aspartate Aminotransferase, domain 1"/>
    <property type="match status" value="1"/>
</dbReference>
<dbReference type="CDD" id="cd00616">
    <property type="entry name" value="AHBA_syn"/>
    <property type="match status" value="1"/>
</dbReference>
<dbReference type="GO" id="GO:0030170">
    <property type="term" value="F:pyridoxal phosphate binding"/>
    <property type="evidence" value="ECO:0007669"/>
    <property type="project" value="UniProtKB-ARBA"/>
</dbReference>
<dbReference type="PANTHER" id="PTHR30244:SF36">
    <property type="entry name" value="3-OXO-GLUCOSE-6-PHOSPHATE:GLUTAMATE AMINOTRANSFERASE"/>
    <property type="match status" value="1"/>
</dbReference>
<keyword evidence="3" id="KW-0808">Transferase</keyword>
<dbReference type="InterPro" id="IPR000653">
    <property type="entry name" value="DegT/StrS_aminotransferase"/>
</dbReference>
<dbReference type="InterPro" id="IPR015422">
    <property type="entry name" value="PyrdxlP-dep_Trfase_small"/>
</dbReference>
<dbReference type="GO" id="GO:0008483">
    <property type="term" value="F:transaminase activity"/>
    <property type="evidence" value="ECO:0007669"/>
    <property type="project" value="UniProtKB-KW"/>
</dbReference>